<gene>
    <name evidence="3" type="ORF">ACHAXA_007797</name>
</gene>
<proteinExistence type="predicted"/>
<evidence type="ECO:0000256" key="2">
    <source>
        <dbReference type="SAM" id="SignalP"/>
    </source>
</evidence>
<accession>A0ABD3R2Z5</accession>
<feature type="region of interest" description="Disordered" evidence="1">
    <location>
        <begin position="353"/>
        <end position="372"/>
    </location>
</feature>
<keyword evidence="2" id="KW-0732">Signal</keyword>
<organism evidence="3 4">
    <name type="scientific">Cyclostephanos tholiformis</name>
    <dbReference type="NCBI Taxonomy" id="382380"/>
    <lineage>
        <taxon>Eukaryota</taxon>
        <taxon>Sar</taxon>
        <taxon>Stramenopiles</taxon>
        <taxon>Ochrophyta</taxon>
        <taxon>Bacillariophyta</taxon>
        <taxon>Coscinodiscophyceae</taxon>
        <taxon>Thalassiosirophycidae</taxon>
        <taxon>Stephanodiscales</taxon>
        <taxon>Stephanodiscaceae</taxon>
        <taxon>Cyclostephanos</taxon>
    </lineage>
</organism>
<reference evidence="3 4" key="1">
    <citation type="submission" date="2024-10" db="EMBL/GenBank/DDBJ databases">
        <title>Updated reference genomes for cyclostephanoid diatoms.</title>
        <authorList>
            <person name="Roberts W.R."/>
            <person name="Alverson A.J."/>
        </authorList>
    </citation>
    <scope>NUCLEOTIDE SEQUENCE [LARGE SCALE GENOMIC DNA]</scope>
    <source>
        <strain evidence="3 4">AJA228-03</strain>
    </source>
</reference>
<name>A0ABD3R2Z5_9STRA</name>
<protein>
    <submittedName>
        <fullName evidence="3">Uncharacterized protein</fullName>
    </submittedName>
</protein>
<evidence type="ECO:0000313" key="3">
    <source>
        <dbReference type="EMBL" id="KAL3807013.1"/>
    </source>
</evidence>
<feature type="signal peptide" evidence="2">
    <location>
        <begin position="1"/>
        <end position="21"/>
    </location>
</feature>
<dbReference type="Proteomes" id="UP001530377">
    <property type="component" value="Unassembled WGS sequence"/>
</dbReference>
<dbReference type="EMBL" id="JALLPB020000686">
    <property type="protein sequence ID" value="KAL3807013.1"/>
    <property type="molecule type" value="Genomic_DNA"/>
</dbReference>
<comment type="caution">
    <text evidence="3">The sequence shown here is derived from an EMBL/GenBank/DDBJ whole genome shotgun (WGS) entry which is preliminary data.</text>
</comment>
<sequence>MMHTNFSILLGIHYAVTIVHSLSVVESPRAQIARSRLTEAFRSPSKKLTLHPELVLPEPSDPTALLLRSTEVTKLSQTMRTKAKANALFVEGTVDALTPMGKEQENARGEFPGPLPIIYILPDENNTLSNNMEQLRDVEGLEGILVPFFGGKGIESVSDYLDESKNQPSLAEKCGAIWDAGFQPIPEVTFSSHTTWTEEDMVRLVDAIKDTCGGIDPVSIVFTNAGCDETANQEDQNDGTSALKFIIPPSISKRLTFIGSVRTTAGDGRMNAATSKLSSCNFHGAFLRADCVPGYRMNPDLKVVGGFWSAAISDMKSLKSKNFNFRSKVKLEKDVPMEWYKYQKDVMESGALGGPAGGGGSLNPDSGDYRGF</sequence>
<keyword evidence="4" id="KW-1185">Reference proteome</keyword>
<feature type="chain" id="PRO_5044857817" evidence="2">
    <location>
        <begin position="22"/>
        <end position="372"/>
    </location>
</feature>
<evidence type="ECO:0000313" key="4">
    <source>
        <dbReference type="Proteomes" id="UP001530377"/>
    </source>
</evidence>
<dbReference type="AlphaFoldDB" id="A0ABD3R2Z5"/>
<evidence type="ECO:0000256" key="1">
    <source>
        <dbReference type="SAM" id="MobiDB-lite"/>
    </source>
</evidence>